<reference evidence="10" key="1">
    <citation type="submission" date="2016-10" db="EMBL/GenBank/DDBJ databases">
        <authorList>
            <person name="Varghese N."/>
            <person name="Submissions S."/>
        </authorList>
    </citation>
    <scope>NUCLEOTIDE SEQUENCE [LARGE SCALE GENOMIC DNA]</scope>
    <source>
        <strain evidence="10">DSM 11005</strain>
    </source>
</reference>
<dbReference type="InterPro" id="IPR051258">
    <property type="entry name" value="Diverse_Substrate_Transporter"/>
</dbReference>
<comment type="subcellular location">
    <subcellularLocation>
        <location evidence="1">Cell membrane</location>
        <topology evidence="1">Multi-pass membrane protein</topology>
    </subcellularLocation>
</comment>
<dbReference type="Proteomes" id="UP000198943">
    <property type="component" value="Unassembled WGS sequence"/>
</dbReference>
<dbReference type="OrthoDB" id="9804865at2"/>
<feature type="transmembrane region" description="Helical" evidence="7">
    <location>
        <begin position="36"/>
        <end position="57"/>
    </location>
</feature>
<dbReference type="AlphaFoldDB" id="A0A1G6JG74"/>
<dbReference type="PANTHER" id="PTHR42920:SF5">
    <property type="entry name" value="EAMA DOMAIN-CONTAINING PROTEIN"/>
    <property type="match status" value="1"/>
</dbReference>
<dbReference type="InterPro" id="IPR037185">
    <property type="entry name" value="EmrE-like"/>
</dbReference>
<evidence type="ECO:0000256" key="3">
    <source>
        <dbReference type="ARBA" id="ARBA00022475"/>
    </source>
</evidence>
<dbReference type="GO" id="GO:0005886">
    <property type="term" value="C:plasma membrane"/>
    <property type="evidence" value="ECO:0007669"/>
    <property type="project" value="UniProtKB-SubCell"/>
</dbReference>
<feature type="transmembrane region" description="Helical" evidence="7">
    <location>
        <begin position="151"/>
        <end position="168"/>
    </location>
</feature>
<feature type="domain" description="EamA" evidence="8">
    <location>
        <begin position="177"/>
        <end position="310"/>
    </location>
</feature>
<evidence type="ECO:0000256" key="1">
    <source>
        <dbReference type="ARBA" id="ARBA00004651"/>
    </source>
</evidence>
<feature type="transmembrane region" description="Helical" evidence="7">
    <location>
        <begin position="234"/>
        <end position="256"/>
    </location>
</feature>
<sequence length="320" mass="33958">MNDKKMLGNLLLLLTAMIWGTAFVFQRVGMDSIEPITFNAARMALAAVMVGALAFGLRQRKNKDVFPDGTAGLSAPAAADNAAANENVSSPTCSQTVTGGICCGLFLTAGSVFQQMGVVYTTAGKAGFITAMYMLLVPILNFLLFKKKNSWLVWLAVFFGVGGMYLLCVKEDFSLTRGDMLVCICALMFSGHILCCDYFVKRANPIELAAIQFTTAAVVSAGIAFCIETPHWAGIVSAAIPILYCGVVSGGIGYTLQIVAQKFTDPTIASLLMSLESVFAVIAGAVLLGEQMSSRELLGCVVLFAATILVQIPLPERGKT</sequence>
<evidence type="ECO:0000313" key="9">
    <source>
        <dbReference type="EMBL" id="SDC17687.1"/>
    </source>
</evidence>
<proteinExistence type="inferred from homology"/>
<comment type="similarity">
    <text evidence="2">Belongs to the EamA transporter family.</text>
</comment>
<evidence type="ECO:0000259" key="8">
    <source>
        <dbReference type="Pfam" id="PF00892"/>
    </source>
</evidence>
<protein>
    <submittedName>
        <fullName evidence="9">Permease of the drug/metabolite transporter (DMT) superfamily</fullName>
    </submittedName>
</protein>
<dbReference type="PANTHER" id="PTHR42920">
    <property type="entry name" value="OS03G0707200 PROTEIN-RELATED"/>
    <property type="match status" value="1"/>
</dbReference>
<evidence type="ECO:0000313" key="10">
    <source>
        <dbReference type="Proteomes" id="UP000198943"/>
    </source>
</evidence>
<feature type="transmembrane region" description="Helical" evidence="7">
    <location>
        <begin position="126"/>
        <end position="145"/>
    </location>
</feature>
<dbReference type="SUPFAM" id="SSF103481">
    <property type="entry name" value="Multidrug resistance efflux transporter EmrE"/>
    <property type="match status" value="2"/>
</dbReference>
<dbReference type="InterPro" id="IPR000620">
    <property type="entry name" value="EamA_dom"/>
</dbReference>
<keyword evidence="6 7" id="KW-0472">Membrane</keyword>
<keyword evidence="5 7" id="KW-1133">Transmembrane helix</keyword>
<feature type="transmembrane region" description="Helical" evidence="7">
    <location>
        <begin position="296"/>
        <end position="314"/>
    </location>
</feature>
<dbReference type="EMBL" id="FMYW01000003">
    <property type="protein sequence ID" value="SDC17687.1"/>
    <property type="molecule type" value="Genomic_DNA"/>
</dbReference>
<feature type="transmembrane region" description="Helical" evidence="7">
    <location>
        <begin position="268"/>
        <end position="289"/>
    </location>
</feature>
<dbReference type="RefSeq" id="WP_093729553.1">
    <property type="nucleotide sequence ID" value="NZ_FMYW01000003.1"/>
</dbReference>
<evidence type="ECO:0000256" key="7">
    <source>
        <dbReference type="SAM" id="Phobius"/>
    </source>
</evidence>
<feature type="domain" description="EamA" evidence="8">
    <location>
        <begin position="7"/>
        <end position="167"/>
    </location>
</feature>
<keyword evidence="4 7" id="KW-0812">Transmembrane</keyword>
<keyword evidence="10" id="KW-1185">Reference proteome</keyword>
<feature type="transmembrane region" description="Helical" evidence="7">
    <location>
        <begin position="180"/>
        <end position="200"/>
    </location>
</feature>
<evidence type="ECO:0000256" key="2">
    <source>
        <dbReference type="ARBA" id="ARBA00007362"/>
    </source>
</evidence>
<gene>
    <name evidence="9" type="ORF">SAMN04487864_103105</name>
</gene>
<evidence type="ECO:0000256" key="6">
    <source>
        <dbReference type="ARBA" id="ARBA00023136"/>
    </source>
</evidence>
<evidence type="ECO:0000256" key="4">
    <source>
        <dbReference type="ARBA" id="ARBA00022692"/>
    </source>
</evidence>
<evidence type="ECO:0000256" key="5">
    <source>
        <dbReference type="ARBA" id="ARBA00022989"/>
    </source>
</evidence>
<name>A0A1G6JG74_9FIRM</name>
<accession>A0A1G6JG74</accession>
<organism evidence="9 10">
    <name type="scientific">Succiniclasticum ruminis</name>
    <dbReference type="NCBI Taxonomy" id="40841"/>
    <lineage>
        <taxon>Bacteria</taxon>
        <taxon>Bacillati</taxon>
        <taxon>Bacillota</taxon>
        <taxon>Negativicutes</taxon>
        <taxon>Acidaminococcales</taxon>
        <taxon>Acidaminococcaceae</taxon>
        <taxon>Succiniclasticum</taxon>
    </lineage>
</organism>
<feature type="transmembrane region" description="Helical" evidence="7">
    <location>
        <begin position="206"/>
        <end position="227"/>
    </location>
</feature>
<keyword evidence="3" id="KW-1003">Cell membrane</keyword>
<dbReference type="Pfam" id="PF00892">
    <property type="entry name" value="EamA"/>
    <property type="match status" value="2"/>
</dbReference>